<dbReference type="InterPro" id="IPR045338">
    <property type="entry name" value="DUF6535"/>
</dbReference>
<protein>
    <recommendedName>
        <fullName evidence="2">DUF6535 domain-containing protein</fullName>
    </recommendedName>
</protein>
<evidence type="ECO:0000313" key="4">
    <source>
        <dbReference type="Proteomes" id="UP000719766"/>
    </source>
</evidence>
<evidence type="ECO:0000256" key="1">
    <source>
        <dbReference type="SAM" id="Phobius"/>
    </source>
</evidence>
<dbReference type="OrthoDB" id="3219854at2759"/>
<keyword evidence="1" id="KW-1133">Transmembrane helix</keyword>
<sequence>MEKGAKDERSRFWTVYQKVASQHDDDFLEQYGGDMDIVLIFSGLFSAVNTAFIATMGPSDATPTDALLTQIITLMVMNSHGTPITDTYPLPVPPAYSNGQIWFQTLAYASLSFSLLAAFGAVLGKQWLRIYKLKRFGCGSLEEQGKNRQQKFDSLKA</sequence>
<keyword evidence="1" id="KW-0472">Membrane</keyword>
<dbReference type="EMBL" id="JABBWE010000020">
    <property type="protein sequence ID" value="KAG1795928.1"/>
    <property type="molecule type" value="Genomic_DNA"/>
</dbReference>
<gene>
    <name evidence="3" type="ORF">HD556DRAFT_354164</name>
</gene>
<keyword evidence="4" id="KW-1185">Reference proteome</keyword>
<organism evidence="3 4">
    <name type="scientific">Suillus plorans</name>
    <dbReference type="NCBI Taxonomy" id="116603"/>
    <lineage>
        <taxon>Eukaryota</taxon>
        <taxon>Fungi</taxon>
        <taxon>Dikarya</taxon>
        <taxon>Basidiomycota</taxon>
        <taxon>Agaricomycotina</taxon>
        <taxon>Agaricomycetes</taxon>
        <taxon>Agaricomycetidae</taxon>
        <taxon>Boletales</taxon>
        <taxon>Suillineae</taxon>
        <taxon>Suillaceae</taxon>
        <taxon>Suillus</taxon>
    </lineage>
</organism>
<reference evidence="3" key="1">
    <citation type="journal article" date="2020" name="New Phytol.">
        <title>Comparative genomics reveals dynamic genome evolution in host specialist ectomycorrhizal fungi.</title>
        <authorList>
            <person name="Lofgren L.A."/>
            <person name="Nguyen N.H."/>
            <person name="Vilgalys R."/>
            <person name="Ruytinx J."/>
            <person name="Liao H.L."/>
            <person name="Branco S."/>
            <person name="Kuo A."/>
            <person name="LaButti K."/>
            <person name="Lipzen A."/>
            <person name="Andreopoulos W."/>
            <person name="Pangilinan J."/>
            <person name="Riley R."/>
            <person name="Hundley H."/>
            <person name="Na H."/>
            <person name="Barry K."/>
            <person name="Grigoriev I.V."/>
            <person name="Stajich J.E."/>
            <person name="Kennedy P.G."/>
        </authorList>
    </citation>
    <scope>NUCLEOTIDE SEQUENCE</scope>
    <source>
        <strain evidence="3">S12</strain>
    </source>
</reference>
<feature type="non-terminal residue" evidence="3">
    <location>
        <position position="1"/>
    </location>
</feature>
<proteinExistence type="predicted"/>
<dbReference type="GeneID" id="64604123"/>
<evidence type="ECO:0000259" key="2">
    <source>
        <dbReference type="Pfam" id="PF20153"/>
    </source>
</evidence>
<dbReference type="RefSeq" id="XP_041161581.1">
    <property type="nucleotide sequence ID" value="XM_041310359.1"/>
</dbReference>
<dbReference type="Proteomes" id="UP000719766">
    <property type="component" value="Unassembled WGS sequence"/>
</dbReference>
<evidence type="ECO:0000313" key="3">
    <source>
        <dbReference type="EMBL" id="KAG1795928.1"/>
    </source>
</evidence>
<feature type="transmembrane region" description="Helical" evidence="1">
    <location>
        <begin position="101"/>
        <end position="124"/>
    </location>
</feature>
<accession>A0A9P7AST8</accession>
<comment type="caution">
    <text evidence="3">The sequence shown here is derived from an EMBL/GenBank/DDBJ whole genome shotgun (WGS) entry which is preliminary data.</text>
</comment>
<feature type="domain" description="DUF6535" evidence="2">
    <location>
        <begin position="13"/>
        <end position="156"/>
    </location>
</feature>
<dbReference type="AlphaFoldDB" id="A0A9P7AST8"/>
<keyword evidence="1" id="KW-0812">Transmembrane</keyword>
<name>A0A9P7AST8_9AGAM</name>
<dbReference type="Pfam" id="PF20153">
    <property type="entry name" value="DUF6535"/>
    <property type="match status" value="1"/>
</dbReference>
<feature type="transmembrane region" description="Helical" evidence="1">
    <location>
        <begin position="37"/>
        <end position="57"/>
    </location>
</feature>